<keyword evidence="6" id="KW-0106">Calcium</keyword>
<dbReference type="Gene3D" id="3.40.720.10">
    <property type="entry name" value="Alkaline Phosphatase, subunit A"/>
    <property type="match status" value="1"/>
</dbReference>
<dbReference type="GO" id="GO:0004065">
    <property type="term" value="F:arylsulfatase activity"/>
    <property type="evidence" value="ECO:0007669"/>
    <property type="project" value="TreeGrafter"/>
</dbReference>
<dbReference type="EMBL" id="CP014224">
    <property type="protein sequence ID" value="ANW96229.1"/>
    <property type="molecule type" value="Genomic_DNA"/>
</dbReference>
<proteinExistence type="inferred from homology"/>
<comment type="similarity">
    <text evidence="2">Belongs to the sulfatase family.</text>
</comment>
<dbReference type="InterPro" id="IPR050738">
    <property type="entry name" value="Sulfatase"/>
</dbReference>
<dbReference type="PANTHER" id="PTHR42693">
    <property type="entry name" value="ARYLSULFATASE FAMILY MEMBER"/>
    <property type="match status" value="1"/>
</dbReference>
<dbReference type="Proteomes" id="UP000092967">
    <property type="component" value="Chromosome"/>
</dbReference>
<dbReference type="InterPro" id="IPR024607">
    <property type="entry name" value="Sulfatase_CS"/>
</dbReference>
<dbReference type="GO" id="GO:0046872">
    <property type="term" value="F:metal ion binding"/>
    <property type="evidence" value="ECO:0007669"/>
    <property type="project" value="UniProtKB-KW"/>
</dbReference>
<dbReference type="Pfam" id="PF00884">
    <property type="entry name" value="Sulfatase"/>
    <property type="match status" value="1"/>
</dbReference>
<sequence length="500" mass="56996">MKFKVLCVAILVFTIKGFSQKKPNIVFIMVDDLGYADVGFNGSTYYETPGLDALAKESLVFENAYMYPTCSPSRTALFTGQQSFRTGVYNVPVLEQGTADENIFSRWTVTKDHKIYAEPLSENGYKAIHIGKYHIVGPYPNKELNLPYPFKEKLDQPEPGDYCWLAEHKTKEVLQYYPQGRGFIKNVGGTYKGDPAFEFGGYKSYKGGYRAPFSNPFIINKPTDEWLTDRLTDEAIEFMDEQKEDGPFFVNLDYYAVHKPIKNRNDELFEKYINKPGDSITGQGLGKRREVMAGYATMIESVDENIKRIVTYLDQNNLRENTIIIVTSDNGYNGGESRNNLMRGSKREVYEGGIRVPGLISWPGSIKARRSLAPITLLDFFPTFLEVANIHGFKDVLDGNSLVPLFKKDDKKFEKRPLFWHLASNNNKQKACSVIRKDDYKLIQYLATGKVELYNLEKDPKEANNIAISNSRQAKKMLNELVAWRKENQVPLPPNSVLKN</sequence>
<dbReference type="SUPFAM" id="SSF53649">
    <property type="entry name" value="Alkaline phosphatase-like"/>
    <property type="match status" value="1"/>
</dbReference>
<comment type="cofactor">
    <cofactor evidence="1">
        <name>Ca(2+)</name>
        <dbReference type="ChEBI" id="CHEBI:29108"/>
    </cofactor>
</comment>
<evidence type="ECO:0000313" key="8">
    <source>
        <dbReference type="EMBL" id="ANW96229.1"/>
    </source>
</evidence>
<evidence type="ECO:0000256" key="3">
    <source>
        <dbReference type="ARBA" id="ARBA00022723"/>
    </source>
</evidence>
<keyword evidence="4" id="KW-0732">Signal</keyword>
<evidence type="ECO:0000256" key="6">
    <source>
        <dbReference type="ARBA" id="ARBA00022837"/>
    </source>
</evidence>
<keyword evidence="3" id="KW-0479">Metal-binding</keyword>
<keyword evidence="5" id="KW-0378">Hydrolase</keyword>
<dbReference type="AlphaFoldDB" id="A0A1B1Y655"/>
<evidence type="ECO:0000256" key="5">
    <source>
        <dbReference type="ARBA" id="ARBA00022801"/>
    </source>
</evidence>
<evidence type="ECO:0000256" key="2">
    <source>
        <dbReference type="ARBA" id="ARBA00008779"/>
    </source>
</evidence>
<name>A0A1B1Y655_9FLAO</name>
<dbReference type="CDD" id="cd16144">
    <property type="entry name" value="ARS_like"/>
    <property type="match status" value="1"/>
</dbReference>
<organism evidence="8 9">
    <name type="scientific">Wenyingzhuangia fucanilytica</name>
    <dbReference type="NCBI Taxonomy" id="1790137"/>
    <lineage>
        <taxon>Bacteria</taxon>
        <taxon>Pseudomonadati</taxon>
        <taxon>Bacteroidota</taxon>
        <taxon>Flavobacteriia</taxon>
        <taxon>Flavobacteriales</taxon>
        <taxon>Flavobacteriaceae</taxon>
        <taxon>Wenyingzhuangia</taxon>
    </lineage>
</organism>
<dbReference type="OrthoDB" id="975025at2"/>
<protein>
    <submittedName>
        <fullName evidence="8">Sulfatase</fullName>
    </submittedName>
</protein>
<dbReference type="InterPro" id="IPR017850">
    <property type="entry name" value="Alkaline_phosphatase_core_sf"/>
</dbReference>
<dbReference type="InterPro" id="IPR000917">
    <property type="entry name" value="Sulfatase_N"/>
</dbReference>
<evidence type="ECO:0000313" key="9">
    <source>
        <dbReference type="Proteomes" id="UP000092967"/>
    </source>
</evidence>
<keyword evidence="9" id="KW-1185">Reference proteome</keyword>
<reference evidence="8 9" key="1">
    <citation type="submission" date="2016-02" db="EMBL/GenBank/DDBJ databases">
        <authorList>
            <person name="Wen L."/>
            <person name="He K."/>
            <person name="Yang H."/>
        </authorList>
    </citation>
    <scope>NUCLEOTIDE SEQUENCE [LARGE SCALE GENOMIC DNA]</scope>
    <source>
        <strain evidence="8 9">CZ1127</strain>
    </source>
</reference>
<dbReference type="Gene3D" id="3.30.1120.10">
    <property type="match status" value="1"/>
</dbReference>
<evidence type="ECO:0000256" key="4">
    <source>
        <dbReference type="ARBA" id="ARBA00022729"/>
    </source>
</evidence>
<dbReference type="STRING" id="1790137.AXE80_08035"/>
<accession>A0A1B1Y655</accession>
<dbReference type="RefSeq" id="WP_068826132.1">
    <property type="nucleotide sequence ID" value="NZ_CP014224.1"/>
</dbReference>
<dbReference type="PROSITE" id="PS00523">
    <property type="entry name" value="SULFATASE_1"/>
    <property type="match status" value="1"/>
</dbReference>
<dbReference type="KEGG" id="wfu:AXE80_08035"/>
<feature type="domain" description="Sulfatase N-terminal" evidence="7">
    <location>
        <begin position="23"/>
        <end position="390"/>
    </location>
</feature>
<gene>
    <name evidence="8" type="ORF">AXE80_08035</name>
</gene>
<evidence type="ECO:0000256" key="1">
    <source>
        <dbReference type="ARBA" id="ARBA00001913"/>
    </source>
</evidence>
<evidence type="ECO:0000259" key="7">
    <source>
        <dbReference type="Pfam" id="PF00884"/>
    </source>
</evidence>
<dbReference type="PANTHER" id="PTHR42693:SF42">
    <property type="entry name" value="ARYLSULFATASE G"/>
    <property type="match status" value="1"/>
</dbReference>